<evidence type="ECO:0000256" key="6">
    <source>
        <dbReference type="ARBA" id="ARBA00023136"/>
    </source>
</evidence>
<dbReference type="SUPFAM" id="SSF161111">
    <property type="entry name" value="Cation efflux protein transmembrane domain-like"/>
    <property type="match status" value="1"/>
</dbReference>
<dbReference type="InterPro" id="IPR027469">
    <property type="entry name" value="Cation_efflux_TMD_sf"/>
</dbReference>
<dbReference type="Pfam" id="PF01545">
    <property type="entry name" value="Cation_efflux"/>
    <property type="match status" value="1"/>
</dbReference>
<feature type="transmembrane region" description="Helical" evidence="7">
    <location>
        <begin position="206"/>
        <end position="223"/>
    </location>
</feature>
<dbReference type="InterPro" id="IPR045316">
    <property type="entry name" value="Msc2-like"/>
</dbReference>
<sequence>MTSLSHSHDYHSAADARNERRTRWVVLLSATMMVAEIWVGTVTGSMALIADGWHMATHTLALGVAALAYWLARRWAADPRFSFGTGKLGSLAGFASALALAAVALGIAWESIARFLQPRGVDYREAMLVAAIGLLVNLVSAALLHDGGHQHGRGHHGEHARHDHHHQDQNLRSAYLHVLADALTSVLAIAALAAGMFLGWRWLDPAVGLVGAAVILVWAAGLIRDTAAVLLDRVPDDALCDGIRRRIEAPGDVRIADFHLWQVGPGRFAAIVALAGPVTAAEIRRRIGPDPRLAHVTVEIG</sequence>
<evidence type="ECO:0000256" key="3">
    <source>
        <dbReference type="ARBA" id="ARBA00022692"/>
    </source>
</evidence>
<keyword evidence="3 7" id="KW-0812">Transmembrane</keyword>
<evidence type="ECO:0000256" key="1">
    <source>
        <dbReference type="ARBA" id="ARBA00004141"/>
    </source>
</evidence>
<dbReference type="EMBL" id="CADCWA010000064">
    <property type="protein sequence ID" value="CAA9512071.1"/>
    <property type="molecule type" value="Genomic_DNA"/>
</dbReference>
<dbReference type="PANTHER" id="PTHR45755:SF4">
    <property type="entry name" value="ZINC TRANSPORTER 7"/>
    <property type="match status" value="1"/>
</dbReference>
<feature type="transmembrane region" description="Helical" evidence="7">
    <location>
        <begin position="55"/>
        <end position="76"/>
    </location>
</feature>
<evidence type="ECO:0000256" key="5">
    <source>
        <dbReference type="ARBA" id="ARBA00023065"/>
    </source>
</evidence>
<dbReference type="Gene3D" id="1.20.1510.10">
    <property type="entry name" value="Cation efflux protein transmembrane domain"/>
    <property type="match status" value="1"/>
</dbReference>
<accession>A0A6J4T271</accession>
<dbReference type="NCBIfam" id="TIGR01297">
    <property type="entry name" value="CDF"/>
    <property type="match status" value="1"/>
</dbReference>
<dbReference type="InterPro" id="IPR058533">
    <property type="entry name" value="Cation_efflux_TM"/>
</dbReference>
<evidence type="ECO:0000313" key="9">
    <source>
        <dbReference type="EMBL" id="CAA9512071.1"/>
    </source>
</evidence>
<keyword evidence="6 7" id="KW-0472">Membrane</keyword>
<dbReference type="RefSeq" id="WP_294168738.1">
    <property type="nucleotide sequence ID" value="NZ_CADCWA010000064.1"/>
</dbReference>
<dbReference type="GO" id="GO:0006882">
    <property type="term" value="P:intracellular zinc ion homeostasis"/>
    <property type="evidence" value="ECO:0007669"/>
    <property type="project" value="InterPro"/>
</dbReference>
<feature type="transmembrane region" description="Helical" evidence="7">
    <location>
        <begin position="88"/>
        <end position="107"/>
    </location>
</feature>
<comment type="subcellular location">
    <subcellularLocation>
        <location evidence="1">Membrane</location>
        <topology evidence="1">Multi-pass membrane protein</topology>
    </subcellularLocation>
</comment>
<keyword evidence="5" id="KW-0406">Ion transport</keyword>
<name>A0A6J4T271_9SPHN</name>
<dbReference type="AlphaFoldDB" id="A0A6J4T271"/>
<feature type="transmembrane region" description="Helical" evidence="7">
    <location>
        <begin position="127"/>
        <end position="144"/>
    </location>
</feature>
<dbReference type="InterPro" id="IPR002524">
    <property type="entry name" value="Cation_efflux"/>
</dbReference>
<keyword evidence="2" id="KW-0813">Transport</keyword>
<dbReference type="GO" id="GO:0005385">
    <property type="term" value="F:zinc ion transmembrane transporter activity"/>
    <property type="evidence" value="ECO:0007669"/>
    <property type="project" value="InterPro"/>
</dbReference>
<organism evidence="9">
    <name type="scientific">uncultured Sphingomonas sp</name>
    <dbReference type="NCBI Taxonomy" id="158754"/>
    <lineage>
        <taxon>Bacteria</taxon>
        <taxon>Pseudomonadati</taxon>
        <taxon>Pseudomonadota</taxon>
        <taxon>Alphaproteobacteria</taxon>
        <taxon>Sphingomonadales</taxon>
        <taxon>Sphingomonadaceae</taxon>
        <taxon>Sphingomonas</taxon>
        <taxon>environmental samples</taxon>
    </lineage>
</organism>
<reference evidence="9" key="1">
    <citation type="submission" date="2020-02" db="EMBL/GenBank/DDBJ databases">
        <authorList>
            <person name="Meier V. D."/>
        </authorList>
    </citation>
    <scope>NUCLEOTIDE SEQUENCE</scope>
    <source>
        <strain evidence="9">AVDCRST_MAG31</strain>
    </source>
</reference>
<keyword evidence="4 7" id="KW-1133">Transmembrane helix</keyword>
<evidence type="ECO:0000259" key="8">
    <source>
        <dbReference type="Pfam" id="PF01545"/>
    </source>
</evidence>
<dbReference type="GO" id="GO:0016020">
    <property type="term" value="C:membrane"/>
    <property type="evidence" value="ECO:0007669"/>
    <property type="project" value="UniProtKB-SubCell"/>
</dbReference>
<proteinExistence type="predicted"/>
<evidence type="ECO:0000256" key="4">
    <source>
        <dbReference type="ARBA" id="ARBA00022989"/>
    </source>
</evidence>
<protein>
    <submittedName>
        <fullName evidence="9">Cobalt-zinc-cadmium resistance protein CzcD</fullName>
    </submittedName>
</protein>
<feature type="domain" description="Cation efflux protein transmembrane" evidence="8">
    <location>
        <begin position="26"/>
        <end position="231"/>
    </location>
</feature>
<gene>
    <name evidence="9" type="ORF">AVDCRST_MAG31-1048</name>
</gene>
<dbReference type="PANTHER" id="PTHR45755">
    <property type="match status" value="1"/>
</dbReference>
<evidence type="ECO:0000256" key="7">
    <source>
        <dbReference type="SAM" id="Phobius"/>
    </source>
</evidence>
<feature type="transmembrane region" description="Helical" evidence="7">
    <location>
        <begin position="24"/>
        <end position="49"/>
    </location>
</feature>
<feature type="transmembrane region" description="Helical" evidence="7">
    <location>
        <begin position="174"/>
        <end position="200"/>
    </location>
</feature>
<dbReference type="NCBIfam" id="NF033827">
    <property type="entry name" value="CDF_efflux_DmeF"/>
    <property type="match status" value="1"/>
</dbReference>
<evidence type="ECO:0000256" key="2">
    <source>
        <dbReference type="ARBA" id="ARBA00022448"/>
    </source>
</evidence>